<keyword evidence="5" id="KW-1185">Reference proteome</keyword>
<sequence length="259" mass="28468">MSDGTGGGDGAPKLSGLVVARNEEARIADCLASLAFCDEIVVVLDRCTDRTREIAEAAGARIVAGEWPLEGDRRNAGIAACEGDWILELDADERPTPALAAEIRAAIANAPPGFFNIPFDHYIGTTLVRHGWGGYWGVRTRRVLFARGCKSWGAGRVHPATRVSGVEGHLQNPIAHYVDRDISDMLRRLDSYTTAHARDLRESGDIGTFGHNVRRIFSRFFKCYVSRKGYREGPYGFLIALMAGLYPILSYLKARLETD</sequence>
<dbReference type="InterPro" id="IPR029044">
    <property type="entry name" value="Nucleotide-diphossugar_trans"/>
</dbReference>
<dbReference type="AlphaFoldDB" id="A0A1Y5TWH0"/>
<keyword evidence="4" id="KW-0808">Transferase</keyword>
<dbReference type="RefSeq" id="WP_085884605.1">
    <property type="nucleotide sequence ID" value="NZ_FWFR01000003.1"/>
</dbReference>
<dbReference type="CDD" id="cd02511">
    <property type="entry name" value="Beta4Glucosyltransferase"/>
    <property type="match status" value="1"/>
</dbReference>
<keyword evidence="2" id="KW-1133">Transmembrane helix</keyword>
<evidence type="ECO:0000313" key="4">
    <source>
        <dbReference type="EMBL" id="SLN70065.1"/>
    </source>
</evidence>
<dbReference type="GO" id="GO:0016740">
    <property type="term" value="F:transferase activity"/>
    <property type="evidence" value="ECO:0007669"/>
    <property type="project" value="UniProtKB-KW"/>
</dbReference>
<dbReference type="PANTHER" id="PTHR43630:SF2">
    <property type="entry name" value="GLYCOSYLTRANSFERASE"/>
    <property type="match status" value="1"/>
</dbReference>
<keyword evidence="2" id="KW-0472">Membrane</keyword>
<proteinExistence type="inferred from homology"/>
<evidence type="ECO:0000259" key="3">
    <source>
        <dbReference type="Pfam" id="PF00535"/>
    </source>
</evidence>
<gene>
    <name evidence="4" type="ORF">OCH7691_03240</name>
</gene>
<dbReference type="InParanoid" id="A0A1Y5TWH0"/>
<feature type="domain" description="Glycosyltransferase 2-like" evidence="3">
    <location>
        <begin position="17"/>
        <end position="115"/>
    </location>
</feature>
<protein>
    <submittedName>
        <fullName evidence="4">Glycosyl transferase family 2</fullName>
    </submittedName>
</protein>
<keyword evidence="2" id="KW-0812">Transmembrane</keyword>
<feature type="transmembrane region" description="Helical" evidence="2">
    <location>
        <begin position="233"/>
        <end position="252"/>
    </location>
</feature>
<evidence type="ECO:0000256" key="2">
    <source>
        <dbReference type="SAM" id="Phobius"/>
    </source>
</evidence>
<dbReference type="Proteomes" id="UP000193200">
    <property type="component" value="Unassembled WGS sequence"/>
</dbReference>
<evidence type="ECO:0000256" key="1">
    <source>
        <dbReference type="ARBA" id="ARBA00038494"/>
    </source>
</evidence>
<dbReference type="Gene3D" id="3.90.550.10">
    <property type="entry name" value="Spore Coat Polysaccharide Biosynthesis Protein SpsA, Chain A"/>
    <property type="match status" value="1"/>
</dbReference>
<dbReference type="EMBL" id="FWFR01000003">
    <property type="protein sequence ID" value="SLN70065.1"/>
    <property type="molecule type" value="Genomic_DNA"/>
</dbReference>
<dbReference type="OrthoDB" id="9815923at2"/>
<organism evidence="4 5">
    <name type="scientific">Oceanibacterium hippocampi</name>
    <dbReference type="NCBI Taxonomy" id="745714"/>
    <lineage>
        <taxon>Bacteria</taxon>
        <taxon>Pseudomonadati</taxon>
        <taxon>Pseudomonadota</taxon>
        <taxon>Alphaproteobacteria</taxon>
        <taxon>Sneathiellales</taxon>
        <taxon>Sneathiellaceae</taxon>
        <taxon>Oceanibacterium</taxon>
    </lineage>
</organism>
<dbReference type="SUPFAM" id="SSF53448">
    <property type="entry name" value="Nucleotide-diphospho-sugar transferases"/>
    <property type="match status" value="1"/>
</dbReference>
<dbReference type="InterPro" id="IPR001173">
    <property type="entry name" value="Glyco_trans_2-like"/>
</dbReference>
<reference evidence="4 5" key="1">
    <citation type="submission" date="2017-03" db="EMBL/GenBank/DDBJ databases">
        <authorList>
            <person name="Afonso C.L."/>
            <person name="Miller P.J."/>
            <person name="Scott M.A."/>
            <person name="Spackman E."/>
            <person name="Goraichik I."/>
            <person name="Dimitrov K.M."/>
            <person name="Suarez D.L."/>
            <person name="Swayne D.E."/>
        </authorList>
    </citation>
    <scope>NUCLEOTIDE SEQUENCE [LARGE SCALE GENOMIC DNA]</scope>
    <source>
        <strain evidence="4 5">CECT 7691</strain>
    </source>
</reference>
<comment type="similarity">
    <text evidence="1">Belongs to the glycosyltransferase 2 family. WaaE/KdtX subfamily.</text>
</comment>
<name>A0A1Y5TWH0_9PROT</name>
<accession>A0A1Y5TWH0</accession>
<dbReference type="PANTHER" id="PTHR43630">
    <property type="entry name" value="POLY-BETA-1,6-N-ACETYL-D-GLUCOSAMINE SYNTHASE"/>
    <property type="match status" value="1"/>
</dbReference>
<dbReference type="Pfam" id="PF00535">
    <property type="entry name" value="Glycos_transf_2"/>
    <property type="match status" value="1"/>
</dbReference>
<evidence type="ECO:0000313" key="5">
    <source>
        <dbReference type="Proteomes" id="UP000193200"/>
    </source>
</evidence>